<keyword evidence="6" id="KW-0472">Membrane</keyword>
<dbReference type="InterPro" id="IPR027417">
    <property type="entry name" value="P-loop_NTPase"/>
</dbReference>
<comment type="caution">
    <text evidence="8">The sequence shown here is derived from an EMBL/GenBank/DDBJ whole genome shotgun (WGS) entry which is preliminary data.</text>
</comment>
<evidence type="ECO:0000256" key="3">
    <source>
        <dbReference type="ARBA" id="ARBA00022475"/>
    </source>
</evidence>
<keyword evidence="5 8" id="KW-0067">ATP-binding</keyword>
<dbReference type="PIRSF" id="PIRSF039085">
    <property type="entry name" value="ABC_ATPase_HisP"/>
    <property type="match status" value="1"/>
</dbReference>
<dbReference type="GO" id="GO:0005524">
    <property type="term" value="F:ATP binding"/>
    <property type="evidence" value="ECO:0007669"/>
    <property type="project" value="UniProtKB-KW"/>
</dbReference>
<dbReference type="InterPro" id="IPR030679">
    <property type="entry name" value="ABC_ATPase_HisP-typ"/>
</dbReference>
<dbReference type="PROSITE" id="PS00211">
    <property type="entry name" value="ABC_TRANSPORTER_1"/>
    <property type="match status" value="1"/>
</dbReference>
<evidence type="ECO:0000256" key="4">
    <source>
        <dbReference type="ARBA" id="ARBA00022741"/>
    </source>
</evidence>
<proteinExistence type="predicted"/>
<dbReference type="Pfam" id="PF00005">
    <property type="entry name" value="ABC_tran"/>
    <property type="match status" value="1"/>
</dbReference>
<dbReference type="InterPro" id="IPR017871">
    <property type="entry name" value="ABC_transporter-like_CS"/>
</dbReference>
<reference evidence="8 9" key="1">
    <citation type="submission" date="2019-03" db="EMBL/GenBank/DDBJ databases">
        <title>Genomics of glacier-inhabiting Cryobacterium strains.</title>
        <authorList>
            <person name="Liu Q."/>
            <person name="Xin Y.-H."/>
        </authorList>
    </citation>
    <scope>NUCLEOTIDE SEQUENCE [LARGE SCALE GENOMIC DNA]</scope>
    <source>
        <strain evidence="8 9">Sr54</strain>
    </source>
</reference>
<evidence type="ECO:0000256" key="6">
    <source>
        <dbReference type="ARBA" id="ARBA00023136"/>
    </source>
</evidence>
<evidence type="ECO:0000313" key="8">
    <source>
        <dbReference type="EMBL" id="TFD91204.1"/>
    </source>
</evidence>
<keyword evidence="4" id="KW-0547">Nucleotide-binding</keyword>
<dbReference type="GO" id="GO:0016887">
    <property type="term" value="F:ATP hydrolysis activity"/>
    <property type="evidence" value="ECO:0007669"/>
    <property type="project" value="InterPro"/>
</dbReference>
<dbReference type="RefSeq" id="WP_134526017.1">
    <property type="nucleotide sequence ID" value="NZ_SOHN01000003.1"/>
</dbReference>
<dbReference type="SUPFAM" id="SSF52540">
    <property type="entry name" value="P-loop containing nucleoside triphosphate hydrolases"/>
    <property type="match status" value="1"/>
</dbReference>
<dbReference type="GO" id="GO:0015424">
    <property type="term" value="F:ABC-type amino acid transporter activity"/>
    <property type="evidence" value="ECO:0007669"/>
    <property type="project" value="InterPro"/>
</dbReference>
<dbReference type="PANTHER" id="PTHR43166">
    <property type="entry name" value="AMINO ACID IMPORT ATP-BINDING PROTEIN"/>
    <property type="match status" value="1"/>
</dbReference>
<organism evidence="8 9">
    <name type="scientific">Cryobacterium serini</name>
    <dbReference type="NCBI Taxonomy" id="1259201"/>
    <lineage>
        <taxon>Bacteria</taxon>
        <taxon>Bacillati</taxon>
        <taxon>Actinomycetota</taxon>
        <taxon>Actinomycetes</taxon>
        <taxon>Micrococcales</taxon>
        <taxon>Microbacteriaceae</taxon>
        <taxon>Cryobacterium</taxon>
    </lineage>
</organism>
<accession>A0A4R9BUZ7</accession>
<dbReference type="InterPro" id="IPR050086">
    <property type="entry name" value="MetN_ABC_transporter-like"/>
</dbReference>
<sequence length="256" mass="27865">MTQPLLRISELRKQFSGVEVLKGINLEVHVGETVAILGASGSGKSTLLRCVNCLEVASGGSIWVGDELMGYRQESGETVRRLTENQIAVQRRNVGMVFQNFNLFPHWTVLQNIADGPRSILKLSKADAIERSMTLLTRVGLADRANAYPRQLSGGQQQRVAIARALALEPALLLFDEPTSALDPENVSEVTDVMAALAASGATMLVVTHELSFARAAADRVVFIDGGVILEQGSPTEVFDHSQQPRTREFLRKTVV</sequence>
<dbReference type="InterPro" id="IPR003439">
    <property type="entry name" value="ABC_transporter-like_ATP-bd"/>
</dbReference>
<keyword evidence="9" id="KW-1185">Reference proteome</keyword>
<evidence type="ECO:0000256" key="1">
    <source>
        <dbReference type="ARBA" id="ARBA00004202"/>
    </source>
</evidence>
<protein>
    <submittedName>
        <fullName evidence="8">Amino acid ABC transporter ATP-binding protein</fullName>
    </submittedName>
</protein>
<dbReference type="InterPro" id="IPR003593">
    <property type="entry name" value="AAA+_ATPase"/>
</dbReference>
<name>A0A4R9BUZ7_9MICO</name>
<gene>
    <name evidence="8" type="ORF">E3T51_00345</name>
</gene>
<dbReference type="PROSITE" id="PS50893">
    <property type="entry name" value="ABC_TRANSPORTER_2"/>
    <property type="match status" value="1"/>
</dbReference>
<comment type="subcellular location">
    <subcellularLocation>
        <location evidence="1">Cell membrane</location>
        <topology evidence="1">Peripheral membrane protein</topology>
    </subcellularLocation>
</comment>
<dbReference type="Proteomes" id="UP000297626">
    <property type="component" value="Unassembled WGS sequence"/>
</dbReference>
<evidence type="ECO:0000256" key="5">
    <source>
        <dbReference type="ARBA" id="ARBA00022840"/>
    </source>
</evidence>
<keyword evidence="3" id="KW-1003">Cell membrane</keyword>
<evidence type="ECO:0000259" key="7">
    <source>
        <dbReference type="PROSITE" id="PS50893"/>
    </source>
</evidence>
<feature type="domain" description="ABC transporter" evidence="7">
    <location>
        <begin position="6"/>
        <end position="251"/>
    </location>
</feature>
<evidence type="ECO:0000256" key="2">
    <source>
        <dbReference type="ARBA" id="ARBA00022448"/>
    </source>
</evidence>
<dbReference type="Gene3D" id="3.40.50.300">
    <property type="entry name" value="P-loop containing nucleotide triphosphate hydrolases"/>
    <property type="match status" value="1"/>
</dbReference>
<keyword evidence="2" id="KW-0813">Transport</keyword>
<evidence type="ECO:0000313" key="9">
    <source>
        <dbReference type="Proteomes" id="UP000297626"/>
    </source>
</evidence>
<dbReference type="GO" id="GO:0005886">
    <property type="term" value="C:plasma membrane"/>
    <property type="evidence" value="ECO:0007669"/>
    <property type="project" value="UniProtKB-SubCell"/>
</dbReference>
<dbReference type="SMART" id="SM00382">
    <property type="entry name" value="AAA"/>
    <property type="match status" value="1"/>
</dbReference>
<dbReference type="AlphaFoldDB" id="A0A4R9BUZ7"/>
<dbReference type="PANTHER" id="PTHR43166:SF35">
    <property type="entry name" value="L-CYSTINE IMPORT ATP-BINDING PROTEIN TCYN"/>
    <property type="match status" value="1"/>
</dbReference>
<dbReference type="EMBL" id="SOHN01000003">
    <property type="protein sequence ID" value="TFD91204.1"/>
    <property type="molecule type" value="Genomic_DNA"/>
</dbReference>